<dbReference type="eggNOG" id="ENOG5033TM6">
    <property type="taxonomic scope" value="Bacteria"/>
</dbReference>
<gene>
    <name evidence="1" type="ordered locus">Mmar10_1172</name>
</gene>
<name>Q0AQH2_MARMM</name>
<dbReference type="STRING" id="394221.Mmar10_1172"/>
<dbReference type="EMBL" id="CP000449">
    <property type="protein sequence ID" value="ABI65465.1"/>
    <property type="molecule type" value="Genomic_DNA"/>
</dbReference>
<proteinExistence type="predicted"/>
<sequence>MIGDWLQLLGAALGGGLVVKLLDIAYQEYRSRSMKSKSARAFVDSHLVPLIKVADELVGKLRSLAMQDFQPLHDTTDLARSKDLQSTVYLLSKFWAQIEVFRTAGLTVEFVRDERGRTLQTFIDCLESRRVRLQDRISQRAIGELMLNDQAEGLDLVRFLDFALRQKEHPLAQEWVGPLVDFLSRTRHTTERQRLMAYGIVVHALVDTLDPKHALSRERPSYPRKLSRKTWRDLRYRIFARYLTVVDDSSKYIGPPK</sequence>
<dbReference type="OrthoDB" id="1347353at2"/>
<organism evidence="1 2">
    <name type="scientific">Maricaulis maris (strain MCS10)</name>
    <name type="common">Caulobacter maris</name>
    <dbReference type="NCBI Taxonomy" id="394221"/>
    <lineage>
        <taxon>Bacteria</taxon>
        <taxon>Pseudomonadati</taxon>
        <taxon>Pseudomonadota</taxon>
        <taxon>Alphaproteobacteria</taxon>
        <taxon>Maricaulales</taxon>
        <taxon>Maricaulaceae</taxon>
        <taxon>Maricaulis</taxon>
    </lineage>
</organism>
<dbReference type="Proteomes" id="UP000001964">
    <property type="component" value="Chromosome"/>
</dbReference>
<keyword evidence="2" id="KW-1185">Reference proteome</keyword>
<evidence type="ECO:0000313" key="2">
    <source>
        <dbReference type="Proteomes" id="UP000001964"/>
    </source>
</evidence>
<reference evidence="1 2" key="1">
    <citation type="submission" date="2006-08" db="EMBL/GenBank/DDBJ databases">
        <title>Complete sequence of Maricaulis maris MCS10.</title>
        <authorList>
            <consortium name="US DOE Joint Genome Institute"/>
            <person name="Copeland A."/>
            <person name="Lucas S."/>
            <person name="Lapidus A."/>
            <person name="Barry K."/>
            <person name="Detter J.C."/>
            <person name="Glavina del Rio T."/>
            <person name="Hammon N."/>
            <person name="Israni S."/>
            <person name="Dalin E."/>
            <person name="Tice H."/>
            <person name="Pitluck S."/>
            <person name="Saunders E."/>
            <person name="Brettin T."/>
            <person name="Bruce D."/>
            <person name="Han C."/>
            <person name="Tapia R."/>
            <person name="Gilna P."/>
            <person name="Schmutz J."/>
            <person name="Larimer F."/>
            <person name="Land M."/>
            <person name="Hauser L."/>
            <person name="Kyrpides N."/>
            <person name="Mikhailova N."/>
            <person name="Viollier P."/>
            <person name="Stephens C."/>
            <person name="Richardson P."/>
        </authorList>
    </citation>
    <scope>NUCLEOTIDE SEQUENCE [LARGE SCALE GENOMIC DNA]</scope>
    <source>
        <strain evidence="1 2">MCS10</strain>
    </source>
</reference>
<dbReference type="RefSeq" id="WP_011643112.1">
    <property type="nucleotide sequence ID" value="NC_008347.1"/>
</dbReference>
<protein>
    <submittedName>
        <fullName evidence="1">Uncharacterized protein</fullName>
    </submittedName>
</protein>
<evidence type="ECO:0000313" key="1">
    <source>
        <dbReference type="EMBL" id="ABI65465.1"/>
    </source>
</evidence>
<dbReference type="KEGG" id="mmr:Mmar10_1172"/>
<dbReference type="AlphaFoldDB" id="Q0AQH2"/>
<dbReference type="HOGENOM" id="CLU_1026049_0_0_5"/>
<accession>Q0AQH2</accession>